<evidence type="ECO:0000313" key="2">
    <source>
        <dbReference type="EMBL" id="GGL08528.1"/>
    </source>
</evidence>
<dbReference type="InterPro" id="IPR002938">
    <property type="entry name" value="FAD-bd"/>
</dbReference>
<dbReference type="AlphaFoldDB" id="A0A8J3FRN6"/>
<protein>
    <recommendedName>
        <fullName evidence="1">FAD-binding domain-containing protein</fullName>
    </recommendedName>
</protein>
<dbReference type="InterPro" id="IPR050407">
    <property type="entry name" value="Geranylgeranyl_reductase"/>
</dbReference>
<reference evidence="2" key="1">
    <citation type="journal article" date="2014" name="Int. J. Syst. Evol. Microbiol.">
        <title>Complete genome sequence of Corynebacterium casei LMG S-19264T (=DSM 44701T), isolated from a smear-ripened cheese.</title>
        <authorList>
            <consortium name="US DOE Joint Genome Institute (JGI-PGF)"/>
            <person name="Walter F."/>
            <person name="Albersmeier A."/>
            <person name="Kalinowski J."/>
            <person name="Ruckert C."/>
        </authorList>
    </citation>
    <scope>NUCLEOTIDE SEQUENCE</scope>
    <source>
        <strain evidence="2">CGMCC 4.7299</strain>
    </source>
</reference>
<dbReference type="PANTHER" id="PTHR42685:SF22">
    <property type="entry name" value="CONDITIONED MEDIUM FACTOR RECEPTOR 1"/>
    <property type="match status" value="1"/>
</dbReference>
<dbReference type="NCBIfam" id="TIGR02032">
    <property type="entry name" value="GG-red-SF"/>
    <property type="match status" value="1"/>
</dbReference>
<dbReference type="SUPFAM" id="SSF51905">
    <property type="entry name" value="FAD/NAD(P)-binding domain"/>
    <property type="match status" value="1"/>
</dbReference>
<dbReference type="EMBL" id="BMMX01000030">
    <property type="protein sequence ID" value="GGL08528.1"/>
    <property type="molecule type" value="Genomic_DNA"/>
</dbReference>
<proteinExistence type="predicted"/>
<dbReference type="GO" id="GO:0071949">
    <property type="term" value="F:FAD binding"/>
    <property type="evidence" value="ECO:0007669"/>
    <property type="project" value="InterPro"/>
</dbReference>
<evidence type="ECO:0000259" key="1">
    <source>
        <dbReference type="Pfam" id="PF01494"/>
    </source>
</evidence>
<dbReference type="PANTHER" id="PTHR42685">
    <property type="entry name" value="GERANYLGERANYL DIPHOSPHATE REDUCTASE"/>
    <property type="match status" value="1"/>
</dbReference>
<dbReference type="GO" id="GO:0016628">
    <property type="term" value="F:oxidoreductase activity, acting on the CH-CH group of donors, NAD or NADP as acceptor"/>
    <property type="evidence" value="ECO:0007669"/>
    <property type="project" value="InterPro"/>
</dbReference>
<name>A0A8J3FRN6_9ACTN</name>
<evidence type="ECO:0000313" key="3">
    <source>
        <dbReference type="Proteomes" id="UP000656042"/>
    </source>
</evidence>
<feature type="domain" description="FAD-binding" evidence="1">
    <location>
        <begin position="37"/>
        <end position="190"/>
    </location>
</feature>
<gene>
    <name evidence="2" type="ORF">GCM10012284_48850</name>
</gene>
<dbReference type="Pfam" id="PF01494">
    <property type="entry name" value="FAD_binding_3"/>
    <property type="match status" value="1"/>
</dbReference>
<reference evidence="2" key="2">
    <citation type="submission" date="2020-09" db="EMBL/GenBank/DDBJ databases">
        <authorList>
            <person name="Sun Q."/>
            <person name="Zhou Y."/>
        </authorList>
    </citation>
    <scope>NUCLEOTIDE SEQUENCE</scope>
    <source>
        <strain evidence="2">CGMCC 4.7299</strain>
    </source>
</reference>
<accession>A0A8J3FRN6</accession>
<dbReference type="PRINTS" id="PR00420">
    <property type="entry name" value="RNGMNOXGNASE"/>
</dbReference>
<dbReference type="InterPro" id="IPR011777">
    <property type="entry name" value="Geranylgeranyl_Rdtase_fam"/>
</dbReference>
<dbReference type="Gene3D" id="3.50.50.60">
    <property type="entry name" value="FAD/NAD(P)-binding domain"/>
    <property type="match status" value="1"/>
</dbReference>
<keyword evidence="3" id="KW-1185">Reference proteome</keyword>
<dbReference type="InterPro" id="IPR036188">
    <property type="entry name" value="FAD/NAD-bd_sf"/>
</dbReference>
<organism evidence="2 3">
    <name type="scientific">Mangrovihabitans endophyticus</name>
    <dbReference type="NCBI Taxonomy" id="1751298"/>
    <lineage>
        <taxon>Bacteria</taxon>
        <taxon>Bacillati</taxon>
        <taxon>Actinomycetota</taxon>
        <taxon>Actinomycetes</taxon>
        <taxon>Micromonosporales</taxon>
        <taxon>Micromonosporaceae</taxon>
        <taxon>Mangrovihabitans</taxon>
    </lineage>
</organism>
<sequence>MRELGIDHAVNLCSAAIDYPERAEQGGAMAAHGMVFDVAVIGAGPAGSAAALAARRGGARVLLLDRARFPRDKPCGDGIAADAIEVLDRLGVRDAVDGYPPVGRLRLVAPGGEAVSRALPRPAHTVPRRVFDARLVDAAVRAGAELHRHTVRRLHDDGDRVCIDDAYAARVVIGADGAGSVVRRCTGAAANPPGHVAIALRGYAPARHTDEQVIVTTRAQWPAYAWSFPIGDGTANVGYGEVLRGAPLSRAYLLDRLGALLPGVQPDGLRGHHLPLSTRRPPPGRGRLLLAGDALSLINPFTGEGIFYAVLSGALAGAAAGRGARRVAPRYARALRARLGRHLRHSALAARLTRHPAVVDAAVRAAARDQAVFDRMVDLGLGDGVFGPRMIGRIAAAFAAPSRSGSFPEPNRSGS</sequence>
<comment type="caution">
    <text evidence="2">The sequence shown here is derived from an EMBL/GenBank/DDBJ whole genome shotgun (WGS) entry which is preliminary data.</text>
</comment>
<dbReference type="Proteomes" id="UP000656042">
    <property type="component" value="Unassembled WGS sequence"/>
</dbReference>